<keyword evidence="1" id="KW-1133">Transmembrane helix</keyword>
<dbReference type="AlphaFoldDB" id="A0A6A6ZJT9"/>
<keyword evidence="3" id="KW-1185">Reference proteome</keyword>
<feature type="transmembrane region" description="Helical" evidence="1">
    <location>
        <begin position="66"/>
        <end position="87"/>
    </location>
</feature>
<evidence type="ECO:0000313" key="3">
    <source>
        <dbReference type="Proteomes" id="UP000799424"/>
    </source>
</evidence>
<organism evidence="2 3">
    <name type="scientific">Ophiobolus disseminans</name>
    <dbReference type="NCBI Taxonomy" id="1469910"/>
    <lineage>
        <taxon>Eukaryota</taxon>
        <taxon>Fungi</taxon>
        <taxon>Dikarya</taxon>
        <taxon>Ascomycota</taxon>
        <taxon>Pezizomycotina</taxon>
        <taxon>Dothideomycetes</taxon>
        <taxon>Pleosporomycetidae</taxon>
        <taxon>Pleosporales</taxon>
        <taxon>Pleosporineae</taxon>
        <taxon>Phaeosphaeriaceae</taxon>
        <taxon>Ophiobolus</taxon>
    </lineage>
</organism>
<evidence type="ECO:0000256" key="1">
    <source>
        <dbReference type="SAM" id="Phobius"/>
    </source>
</evidence>
<dbReference type="EMBL" id="MU006237">
    <property type="protein sequence ID" value="KAF2821361.1"/>
    <property type="molecule type" value="Genomic_DNA"/>
</dbReference>
<feature type="transmembrane region" description="Helical" evidence="1">
    <location>
        <begin position="93"/>
        <end position="119"/>
    </location>
</feature>
<accession>A0A6A6ZJT9</accession>
<sequence>MLDDHPSDPKQASLEQILELIKQWIKAHPYQSIFHIVNGAIILSPAIATVPALAGLGLGAGGPIPAFAAPAIQSWLGTVEAGSWFAIGQSAGMGGYGAGIVAGAAQMGAAASSATLAYLMRKRRNGPKL</sequence>
<reference evidence="2" key="1">
    <citation type="journal article" date="2020" name="Stud. Mycol.">
        <title>101 Dothideomycetes genomes: a test case for predicting lifestyles and emergence of pathogens.</title>
        <authorList>
            <person name="Haridas S."/>
            <person name="Albert R."/>
            <person name="Binder M."/>
            <person name="Bloem J."/>
            <person name="Labutti K."/>
            <person name="Salamov A."/>
            <person name="Andreopoulos B."/>
            <person name="Baker S."/>
            <person name="Barry K."/>
            <person name="Bills G."/>
            <person name="Bluhm B."/>
            <person name="Cannon C."/>
            <person name="Castanera R."/>
            <person name="Culley D."/>
            <person name="Daum C."/>
            <person name="Ezra D."/>
            <person name="Gonzalez J."/>
            <person name="Henrissat B."/>
            <person name="Kuo A."/>
            <person name="Liang C."/>
            <person name="Lipzen A."/>
            <person name="Lutzoni F."/>
            <person name="Magnuson J."/>
            <person name="Mondo S."/>
            <person name="Nolan M."/>
            <person name="Ohm R."/>
            <person name="Pangilinan J."/>
            <person name="Park H.-J."/>
            <person name="Ramirez L."/>
            <person name="Alfaro M."/>
            <person name="Sun H."/>
            <person name="Tritt A."/>
            <person name="Yoshinaga Y."/>
            <person name="Zwiers L.-H."/>
            <person name="Turgeon B."/>
            <person name="Goodwin S."/>
            <person name="Spatafora J."/>
            <person name="Crous P."/>
            <person name="Grigoriev I."/>
        </authorList>
    </citation>
    <scope>NUCLEOTIDE SEQUENCE</scope>
    <source>
        <strain evidence="2">CBS 113818</strain>
    </source>
</reference>
<dbReference type="InterPro" id="IPR038213">
    <property type="entry name" value="IFI6/IFI27-like_sf"/>
</dbReference>
<keyword evidence="1" id="KW-0812">Transmembrane</keyword>
<dbReference type="OrthoDB" id="3798292at2759"/>
<name>A0A6A6ZJT9_9PLEO</name>
<gene>
    <name evidence="2" type="ORF">CC86DRAFT_103096</name>
</gene>
<dbReference type="Proteomes" id="UP000799424">
    <property type="component" value="Unassembled WGS sequence"/>
</dbReference>
<feature type="transmembrane region" description="Helical" evidence="1">
    <location>
        <begin position="33"/>
        <end position="54"/>
    </location>
</feature>
<keyword evidence="1" id="KW-0472">Membrane</keyword>
<proteinExistence type="predicted"/>
<dbReference type="Gene3D" id="6.10.110.10">
    <property type="match status" value="1"/>
</dbReference>
<protein>
    <submittedName>
        <fullName evidence="2">Uncharacterized protein</fullName>
    </submittedName>
</protein>
<evidence type="ECO:0000313" key="2">
    <source>
        <dbReference type="EMBL" id="KAF2821361.1"/>
    </source>
</evidence>